<evidence type="ECO:0000259" key="24">
    <source>
        <dbReference type="PROSITE" id="PS50240"/>
    </source>
</evidence>
<dbReference type="PRINTS" id="PR00018">
    <property type="entry name" value="KRINGLE"/>
</dbReference>
<evidence type="ECO:0000259" key="22">
    <source>
        <dbReference type="PROSITE" id="PS50026"/>
    </source>
</evidence>
<keyword evidence="10 21" id="KW-0732">Signal</keyword>
<dbReference type="PROSITE" id="PS00135">
    <property type="entry name" value="TRYPSIN_SER"/>
    <property type="match status" value="1"/>
</dbReference>
<evidence type="ECO:0000256" key="1">
    <source>
        <dbReference type="ARBA" id="ARBA00000942"/>
    </source>
</evidence>
<feature type="chain" id="PRO_5040234809" description="Urokinase-type plasminogen activator" evidence="21">
    <location>
        <begin position="17"/>
        <end position="431"/>
    </location>
</feature>
<dbReference type="InterPro" id="IPR000001">
    <property type="entry name" value="Kringle"/>
</dbReference>
<comment type="subcellular location">
    <subcellularLocation>
        <location evidence="3">Secreted</location>
        <location evidence="3">Extracellular space</location>
    </subcellularLocation>
</comment>
<dbReference type="InterPro" id="IPR001314">
    <property type="entry name" value="Peptidase_S1A"/>
</dbReference>
<evidence type="ECO:0000256" key="21">
    <source>
        <dbReference type="SAM" id="SignalP"/>
    </source>
</evidence>
<dbReference type="SUPFAM" id="SSF50494">
    <property type="entry name" value="Trypsin-like serine proteases"/>
    <property type="match status" value="1"/>
</dbReference>
<protein>
    <recommendedName>
        <fullName evidence="5">Urokinase-type plasminogen activator</fullName>
        <ecNumber evidence="17">3.4.21.4</ecNumber>
        <ecNumber evidence="4">3.4.21.73</ecNumber>
    </recommendedName>
</protein>
<evidence type="ECO:0000259" key="23">
    <source>
        <dbReference type="PROSITE" id="PS50070"/>
    </source>
</evidence>
<evidence type="ECO:0000256" key="13">
    <source>
        <dbReference type="ARBA" id="ARBA00023145"/>
    </source>
</evidence>
<dbReference type="InterPro" id="IPR000742">
    <property type="entry name" value="EGF"/>
</dbReference>
<keyword evidence="8 19" id="KW-0420">Kringle</keyword>
<feature type="domain" description="Kringle" evidence="23">
    <location>
        <begin position="75"/>
        <end position="150"/>
    </location>
</feature>
<keyword evidence="9 20" id="KW-0645">Protease</keyword>
<evidence type="ECO:0000313" key="25">
    <source>
        <dbReference type="EMBL" id="KAJ8361639.1"/>
    </source>
</evidence>
<evidence type="ECO:0000256" key="4">
    <source>
        <dbReference type="ARBA" id="ARBA00013183"/>
    </source>
</evidence>
<dbReference type="InterPro" id="IPR009003">
    <property type="entry name" value="Peptidase_S1_PA"/>
</dbReference>
<evidence type="ECO:0000256" key="17">
    <source>
        <dbReference type="ARBA" id="ARBA00038868"/>
    </source>
</evidence>
<proteinExistence type="predicted"/>
<dbReference type="Pfam" id="PF00051">
    <property type="entry name" value="Kringle"/>
    <property type="match status" value="1"/>
</dbReference>
<keyword evidence="12 20" id="KW-0720">Serine protease</keyword>
<dbReference type="PROSITE" id="PS50240">
    <property type="entry name" value="TRYPSIN_DOM"/>
    <property type="match status" value="1"/>
</dbReference>
<dbReference type="PROSITE" id="PS00134">
    <property type="entry name" value="TRYPSIN_HIS"/>
    <property type="match status" value="1"/>
</dbReference>
<keyword evidence="7 18" id="KW-0245">EGF-like domain</keyword>
<accession>A0A9Q1FMF0</accession>
<comment type="function">
    <text evidence="2">Specifically cleaves the zymogen plasminogen to form the active enzyme plasmin.</text>
</comment>
<dbReference type="InterPro" id="IPR050127">
    <property type="entry name" value="Serine_Proteases_S1"/>
</dbReference>
<dbReference type="EC" id="3.4.21.4" evidence="17"/>
<dbReference type="InterPro" id="IPR018114">
    <property type="entry name" value="TRYPSIN_HIS"/>
</dbReference>
<comment type="caution">
    <text evidence="18">Lacks conserved residue(s) required for the propagation of feature annotation.</text>
</comment>
<evidence type="ECO:0000256" key="8">
    <source>
        <dbReference type="ARBA" id="ARBA00022572"/>
    </source>
</evidence>
<evidence type="ECO:0000313" key="26">
    <source>
        <dbReference type="Proteomes" id="UP001152622"/>
    </source>
</evidence>
<comment type="caution">
    <text evidence="25">The sequence shown here is derived from an EMBL/GenBank/DDBJ whole genome shotgun (WGS) entry which is preliminary data.</text>
</comment>
<feature type="signal peptide" evidence="21">
    <location>
        <begin position="1"/>
        <end position="16"/>
    </location>
</feature>
<gene>
    <name evidence="25" type="ORF">SKAU_G00181640</name>
</gene>
<evidence type="ECO:0000256" key="3">
    <source>
        <dbReference type="ARBA" id="ARBA00004239"/>
    </source>
</evidence>
<dbReference type="EMBL" id="JAINUF010000005">
    <property type="protein sequence ID" value="KAJ8361639.1"/>
    <property type="molecule type" value="Genomic_DNA"/>
</dbReference>
<dbReference type="PANTHER" id="PTHR24264:SF38">
    <property type="entry name" value="UROKINASE-TYPE PLASMINOGEN ACTIVATOR"/>
    <property type="match status" value="1"/>
</dbReference>
<keyword evidence="13" id="KW-0865">Zymogen</keyword>
<keyword evidence="14 18" id="KW-1015">Disulfide bond</keyword>
<dbReference type="InterPro" id="IPR043504">
    <property type="entry name" value="Peptidase_S1_PA_chymotrypsin"/>
</dbReference>
<evidence type="ECO:0000256" key="5">
    <source>
        <dbReference type="ARBA" id="ARBA00019414"/>
    </source>
</evidence>
<dbReference type="SMART" id="SM00020">
    <property type="entry name" value="Tryp_SPc"/>
    <property type="match status" value="1"/>
</dbReference>
<dbReference type="InterPro" id="IPR013806">
    <property type="entry name" value="Kringle-like"/>
</dbReference>
<dbReference type="Gene3D" id="2.40.10.10">
    <property type="entry name" value="Trypsin-like serine proteases"/>
    <property type="match status" value="2"/>
</dbReference>
<dbReference type="InterPro" id="IPR018056">
    <property type="entry name" value="Kringle_CS"/>
</dbReference>
<evidence type="ECO:0000256" key="7">
    <source>
        <dbReference type="ARBA" id="ARBA00022536"/>
    </source>
</evidence>
<comment type="catalytic activity">
    <reaction evidence="16">
        <text>Preferential cleavage: Arg-|-Xaa, Lys-|-Xaa.</text>
        <dbReference type="EC" id="3.4.21.4"/>
    </reaction>
</comment>
<dbReference type="PRINTS" id="PR00722">
    <property type="entry name" value="CHYMOTRYPSIN"/>
</dbReference>
<dbReference type="PANTHER" id="PTHR24264">
    <property type="entry name" value="TRYPSIN-RELATED"/>
    <property type="match status" value="1"/>
</dbReference>
<feature type="domain" description="EGF-like" evidence="22">
    <location>
        <begin position="32"/>
        <end position="69"/>
    </location>
</feature>
<evidence type="ECO:0000256" key="11">
    <source>
        <dbReference type="ARBA" id="ARBA00022801"/>
    </source>
</evidence>
<dbReference type="CDD" id="cd00108">
    <property type="entry name" value="KR"/>
    <property type="match status" value="1"/>
</dbReference>
<name>A0A9Q1FMF0_SYNKA</name>
<dbReference type="Gene3D" id="2.10.25.10">
    <property type="entry name" value="Laminin"/>
    <property type="match status" value="1"/>
</dbReference>
<dbReference type="PROSITE" id="PS50070">
    <property type="entry name" value="KRINGLE_2"/>
    <property type="match status" value="1"/>
</dbReference>
<evidence type="ECO:0000256" key="12">
    <source>
        <dbReference type="ARBA" id="ARBA00022825"/>
    </source>
</evidence>
<dbReference type="AlphaFoldDB" id="A0A9Q1FMF0"/>
<dbReference type="Proteomes" id="UP001152622">
    <property type="component" value="Chromosome 5"/>
</dbReference>
<dbReference type="GO" id="GO:0004252">
    <property type="term" value="F:serine-type endopeptidase activity"/>
    <property type="evidence" value="ECO:0007669"/>
    <property type="project" value="UniProtKB-EC"/>
</dbReference>
<dbReference type="Pfam" id="PF00089">
    <property type="entry name" value="Trypsin"/>
    <property type="match status" value="1"/>
</dbReference>
<evidence type="ECO:0000256" key="14">
    <source>
        <dbReference type="ARBA" id="ARBA00023157"/>
    </source>
</evidence>
<dbReference type="InterPro" id="IPR033116">
    <property type="entry name" value="TRYPSIN_SER"/>
</dbReference>
<dbReference type="FunFam" id="2.40.10.10:FF:000003">
    <property type="entry name" value="Transmembrane serine protease 3"/>
    <property type="match status" value="1"/>
</dbReference>
<dbReference type="PROSITE" id="PS01186">
    <property type="entry name" value="EGF_2"/>
    <property type="match status" value="1"/>
</dbReference>
<organism evidence="25 26">
    <name type="scientific">Synaphobranchus kaupii</name>
    <name type="common">Kaup's arrowtooth eel</name>
    <dbReference type="NCBI Taxonomy" id="118154"/>
    <lineage>
        <taxon>Eukaryota</taxon>
        <taxon>Metazoa</taxon>
        <taxon>Chordata</taxon>
        <taxon>Craniata</taxon>
        <taxon>Vertebrata</taxon>
        <taxon>Euteleostomi</taxon>
        <taxon>Actinopterygii</taxon>
        <taxon>Neopterygii</taxon>
        <taxon>Teleostei</taxon>
        <taxon>Anguilliformes</taxon>
        <taxon>Synaphobranchidae</taxon>
        <taxon>Synaphobranchus</taxon>
    </lineage>
</organism>
<dbReference type="InterPro" id="IPR001254">
    <property type="entry name" value="Trypsin_dom"/>
</dbReference>
<dbReference type="EC" id="3.4.21.73" evidence="4"/>
<comment type="catalytic activity">
    <reaction evidence="1">
        <text>Specific cleavage of Arg-|-Val bond in plasminogen to form plasmin.</text>
        <dbReference type="EC" id="3.4.21.73"/>
    </reaction>
</comment>
<evidence type="ECO:0000256" key="16">
    <source>
        <dbReference type="ARBA" id="ARBA00036320"/>
    </source>
</evidence>
<dbReference type="GO" id="GO:0031639">
    <property type="term" value="P:plasminogen activation"/>
    <property type="evidence" value="ECO:0007669"/>
    <property type="project" value="TreeGrafter"/>
</dbReference>
<dbReference type="InterPro" id="IPR038178">
    <property type="entry name" value="Kringle_sf"/>
</dbReference>
<evidence type="ECO:0000256" key="20">
    <source>
        <dbReference type="RuleBase" id="RU363034"/>
    </source>
</evidence>
<keyword evidence="11 20" id="KW-0378">Hydrolase</keyword>
<dbReference type="SMART" id="SM00130">
    <property type="entry name" value="KR"/>
    <property type="match status" value="1"/>
</dbReference>
<feature type="domain" description="Peptidase S1" evidence="24">
    <location>
        <begin position="169"/>
        <end position="418"/>
    </location>
</feature>
<evidence type="ECO:0000256" key="18">
    <source>
        <dbReference type="PROSITE-ProRule" id="PRU00076"/>
    </source>
</evidence>
<feature type="disulfide bond" evidence="18">
    <location>
        <begin position="59"/>
        <end position="68"/>
    </location>
</feature>
<evidence type="ECO:0000256" key="19">
    <source>
        <dbReference type="PROSITE-ProRule" id="PRU00121"/>
    </source>
</evidence>
<dbReference type="GO" id="GO:0033628">
    <property type="term" value="P:regulation of cell adhesion mediated by integrin"/>
    <property type="evidence" value="ECO:0007669"/>
    <property type="project" value="TreeGrafter"/>
</dbReference>
<dbReference type="PROSITE" id="PS50026">
    <property type="entry name" value="EGF_3"/>
    <property type="match status" value="1"/>
</dbReference>
<dbReference type="PROSITE" id="PS00022">
    <property type="entry name" value="EGF_1"/>
    <property type="match status" value="1"/>
</dbReference>
<dbReference type="OrthoDB" id="9406323at2759"/>
<dbReference type="Gene3D" id="2.40.20.10">
    <property type="entry name" value="Plasminogen Kringle 4"/>
    <property type="match status" value="1"/>
</dbReference>
<evidence type="ECO:0000256" key="10">
    <source>
        <dbReference type="ARBA" id="ARBA00022729"/>
    </source>
</evidence>
<evidence type="ECO:0000256" key="2">
    <source>
        <dbReference type="ARBA" id="ARBA00004018"/>
    </source>
</evidence>
<evidence type="ECO:0000256" key="9">
    <source>
        <dbReference type="ARBA" id="ARBA00022670"/>
    </source>
</evidence>
<reference evidence="25" key="1">
    <citation type="journal article" date="2023" name="Science">
        <title>Genome structures resolve the early diversification of teleost fishes.</title>
        <authorList>
            <person name="Parey E."/>
            <person name="Louis A."/>
            <person name="Montfort J."/>
            <person name="Bouchez O."/>
            <person name="Roques C."/>
            <person name="Iampietro C."/>
            <person name="Lluch J."/>
            <person name="Castinel A."/>
            <person name="Donnadieu C."/>
            <person name="Desvignes T."/>
            <person name="Floi Bucao C."/>
            <person name="Jouanno E."/>
            <person name="Wen M."/>
            <person name="Mejri S."/>
            <person name="Dirks R."/>
            <person name="Jansen H."/>
            <person name="Henkel C."/>
            <person name="Chen W.J."/>
            <person name="Zahm M."/>
            <person name="Cabau C."/>
            <person name="Klopp C."/>
            <person name="Thompson A.W."/>
            <person name="Robinson-Rechavi M."/>
            <person name="Braasch I."/>
            <person name="Lecointre G."/>
            <person name="Bobe J."/>
            <person name="Postlethwait J.H."/>
            <person name="Berthelot C."/>
            <person name="Roest Crollius H."/>
            <person name="Guiguen Y."/>
        </authorList>
    </citation>
    <scope>NUCLEOTIDE SEQUENCE</scope>
    <source>
        <strain evidence="25">WJC10195</strain>
    </source>
</reference>
<evidence type="ECO:0000256" key="15">
    <source>
        <dbReference type="ARBA" id="ARBA00023202"/>
    </source>
</evidence>
<dbReference type="SUPFAM" id="SSF57440">
    <property type="entry name" value="Kringle-like"/>
    <property type="match status" value="1"/>
</dbReference>
<evidence type="ECO:0000256" key="6">
    <source>
        <dbReference type="ARBA" id="ARBA00022525"/>
    </source>
</evidence>
<dbReference type="CDD" id="cd00190">
    <property type="entry name" value="Tryp_SPc"/>
    <property type="match status" value="1"/>
</dbReference>
<keyword evidence="26" id="KW-1185">Reference proteome</keyword>
<dbReference type="GO" id="GO:0005615">
    <property type="term" value="C:extracellular space"/>
    <property type="evidence" value="ECO:0007669"/>
    <property type="project" value="TreeGrafter"/>
</dbReference>
<keyword evidence="6" id="KW-0964">Secreted</keyword>
<sequence>MKLLLSLLLLVAGVSSLQTDFLKNWNLEQHSHSHHRSGSSCQNGGTFISLRHNRGFCLCPKGFSGIQCETSLLVQCFSGDGRDYRGTVAKSESGQRCLRWSSVKTTYGLGPVVRNGGRNYCRNPDQSASPWCWVQSGRQITRKSCKIPRCEVGLMPEPCGERPQKLYKIVGGKITTVESHPWMASIFQKDRRSQKSIFQCGGTLIAPCWILSAAHCFPDGAATAVGRLSVTLGKNMLNETDNNREQTFNVDKVIVHKGFDNRNGSYNNDIALLQLKGTAGQCAKRTDSVHTACLAPKHQMLPPGVSCDVVGYGKENDRLWYKSQYLREAKVELLSQSVCTDKDYYGSLVTNNMFCAGSPDWSKDACKGDSGGPLLCEVNGRMFLFGIVSWGEGCSRKLRPGVYTRVTNYNRWIEENTGLSSITAGSMYPPK</sequence>
<keyword evidence="15" id="KW-0617">Plasminogen activation</keyword>
<dbReference type="PROSITE" id="PS00021">
    <property type="entry name" value="KRINGLE_1"/>
    <property type="match status" value="1"/>
</dbReference>